<dbReference type="Pfam" id="PF13672">
    <property type="entry name" value="PP2C_2"/>
    <property type="match status" value="1"/>
</dbReference>
<dbReference type="GO" id="GO:0004722">
    <property type="term" value="F:protein serine/threonine phosphatase activity"/>
    <property type="evidence" value="ECO:0007669"/>
    <property type="project" value="InterPro"/>
</dbReference>
<dbReference type="CDD" id="cd00143">
    <property type="entry name" value="PP2Cc"/>
    <property type="match status" value="1"/>
</dbReference>
<dbReference type="SMART" id="SM00331">
    <property type="entry name" value="PP2C_SIG"/>
    <property type="match status" value="1"/>
</dbReference>
<feature type="domain" description="PPM-type phosphatase" evidence="1">
    <location>
        <begin position="18"/>
        <end position="281"/>
    </location>
</feature>
<dbReference type="InterPro" id="IPR001932">
    <property type="entry name" value="PPM-type_phosphatase-like_dom"/>
</dbReference>
<dbReference type="STRING" id="1299998.AUL39_05145"/>
<accession>A0A124EGS3</accession>
<protein>
    <recommendedName>
        <fullName evidence="1">PPM-type phosphatase domain-containing protein</fullName>
    </recommendedName>
</protein>
<evidence type="ECO:0000259" key="1">
    <source>
        <dbReference type="PROSITE" id="PS51746"/>
    </source>
</evidence>
<reference evidence="2 3" key="1">
    <citation type="submission" date="2015-12" db="EMBL/GenBank/DDBJ databases">
        <title>Draft Genome Sequence of Olsenella scatoligenes SK9K4T; a Producer of 3-Methylindole- (skatole) and 4-Methylphenol- (p-cresol) Isolated from Pig Feces.</title>
        <authorList>
            <person name="Li X."/>
            <person name="Borg B."/>
            <person name="Canibe N."/>
        </authorList>
    </citation>
    <scope>NUCLEOTIDE SEQUENCE [LARGE SCALE GENOMIC DNA]</scope>
    <source>
        <strain evidence="2 3">SK9K4</strain>
    </source>
</reference>
<name>A0A124EGS3_TRASO</name>
<dbReference type="SMART" id="SM00332">
    <property type="entry name" value="PP2Cc"/>
    <property type="match status" value="1"/>
</dbReference>
<dbReference type="Gene3D" id="3.60.40.10">
    <property type="entry name" value="PPM-type phosphatase domain"/>
    <property type="match status" value="1"/>
</dbReference>
<evidence type="ECO:0000313" key="2">
    <source>
        <dbReference type="EMBL" id="KUH58392.1"/>
    </source>
</evidence>
<dbReference type="PROSITE" id="PS51746">
    <property type="entry name" value="PPM_2"/>
    <property type="match status" value="1"/>
</dbReference>
<evidence type="ECO:0000313" key="3">
    <source>
        <dbReference type="Proteomes" id="UP000054078"/>
    </source>
</evidence>
<dbReference type="PANTHER" id="PTHR47992">
    <property type="entry name" value="PROTEIN PHOSPHATASE"/>
    <property type="match status" value="1"/>
</dbReference>
<proteinExistence type="predicted"/>
<dbReference type="Proteomes" id="UP000054078">
    <property type="component" value="Unassembled WGS sequence"/>
</dbReference>
<comment type="caution">
    <text evidence="2">The sequence shown here is derived from an EMBL/GenBank/DDBJ whole genome shotgun (WGS) entry which is preliminary data.</text>
</comment>
<organism evidence="2 3">
    <name type="scientific">Tractidigestivibacter scatoligenes</name>
    <name type="common">Olsenella scatoligenes</name>
    <dbReference type="NCBI Taxonomy" id="1299998"/>
    <lineage>
        <taxon>Bacteria</taxon>
        <taxon>Bacillati</taxon>
        <taxon>Actinomycetota</taxon>
        <taxon>Coriobacteriia</taxon>
        <taxon>Coriobacteriales</taxon>
        <taxon>Atopobiaceae</taxon>
        <taxon>Tractidigestivibacter</taxon>
    </lineage>
</organism>
<dbReference type="EMBL" id="LOJF01000009">
    <property type="protein sequence ID" value="KUH58392.1"/>
    <property type="molecule type" value="Genomic_DNA"/>
</dbReference>
<keyword evidence="3" id="KW-1185">Reference proteome</keyword>
<dbReference type="InterPro" id="IPR036457">
    <property type="entry name" value="PPM-type-like_dom_sf"/>
</dbReference>
<dbReference type="InterPro" id="IPR015655">
    <property type="entry name" value="PP2C"/>
</dbReference>
<dbReference type="AlphaFoldDB" id="A0A124EGS3"/>
<dbReference type="SUPFAM" id="SSF81606">
    <property type="entry name" value="PP2C-like"/>
    <property type="match status" value="1"/>
</dbReference>
<sequence>MGIMNFIDAAVGRLPVPLYCACGCNTGKRRPKNEDNFCFDGDYLQDPNNVKSLGDEVLTMRVGGVDWETGFPRLFGVFDGMGGGDYGEVASEKAAHIVHDWLVGRRTIPDSELDGVEGSLIALCNLINQEVYHTAFNLGSEQMGSTLAMLYFLSGCVWTVNLGDSRVFRVRNGNMRQLSVDHTDEEEMRAVGIVDRKPMLTQYLGIDPEVFNLEPSVSRRTVKRGDVYLVCSDGLTDMVQEDRICEILDEGKSPEECVRQLIRSALEAGGRDNITTLVIFAG</sequence>
<gene>
    <name evidence="2" type="ORF">AUL39_05145</name>
</gene>